<dbReference type="PRINTS" id="PR00469">
    <property type="entry name" value="PNDRDTASEII"/>
</dbReference>
<comment type="caution">
    <text evidence="2">The sequence shown here is derived from an EMBL/GenBank/DDBJ whole genome shotgun (WGS) entry which is preliminary data.</text>
</comment>
<dbReference type="SUPFAM" id="SSF51905">
    <property type="entry name" value="FAD/NAD(P)-binding domain"/>
    <property type="match status" value="2"/>
</dbReference>
<reference evidence="2 3" key="1">
    <citation type="submission" date="2018-11" db="EMBL/GenBank/DDBJ databases">
        <title>Genomic analyses of the natural microbiome of Caenorhabditis elegans.</title>
        <authorList>
            <person name="Samuel B."/>
        </authorList>
    </citation>
    <scope>NUCLEOTIDE SEQUENCE [LARGE SCALE GENOMIC DNA]</scope>
    <source>
        <strain evidence="2 3">BIGb0473</strain>
    </source>
</reference>
<protein>
    <submittedName>
        <fullName evidence="2">Flavoprotein involved in K+ transport</fullName>
    </submittedName>
</protein>
<dbReference type="InterPro" id="IPR036188">
    <property type="entry name" value="FAD/NAD-bd_sf"/>
</dbReference>
<dbReference type="PANTHER" id="PTHR43539:SF78">
    <property type="entry name" value="FLAVIN-CONTAINING MONOOXYGENASE"/>
    <property type="match status" value="1"/>
</dbReference>
<dbReference type="Pfam" id="PF13738">
    <property type="entry name" value="Pyr_redox_3"/>
    <property type="match status" value="1"/>
</dbReference>
<dbReference type="PROSITE" id="PS51257">
    <property type="entry name" value="PROKAR_LIPOPROTEIN"/>
    <property type="match status" value="1"/>
</dbReference>
<dbReference type="Gene3D" id="3.50.50.60">
    <property type="entry name" value="FAD/NAD(P)-binding domain"/>
    <property type="match status" value="1"/>
</dbReference>
<evidence type="ECO:0000256" key="1">
    <source>
        <dbReference type="ARBA" id="ARBA00023002"/>
    </source>
</evidence>
<name>A0A9X8EE63_PSEPU</name>
<accession>A0A9X8EE63</accession>
<evidence type="ECO:0000313" key="2">
    <source>
        <dbReference type="EMBL" id="ROQ45377.1"/>
    </source>
</evidence>
<dbReference type="GO" id="GO:0050660">
    <property type="term" value="F:flavin adenine dinucleotide binding"/>
    <property type="evidence" value="ECO:0007669"/>
    <property type="project" value="TreeGrafter"/>
</dbReference>
<dbReference type="PRINTS" id="PR00368">
    <property type="entry name" value="FADPNR"/>
</dbReference>
<proteinExistence type="predicted"/>
<keyword evidence="1" id="KW-0560">Oxidoreductase</keyword>
<sequence>MADNAHRVLVVGGGPAGLSCAYELVRAGLRPLVLERTQAVGDVWRNHYDGLRLNTGRWFSGLPGGRFPWAAGRWPSRDDLALVLASLPARGGFEVLTGCDVESVGYLQAQSMWQVRCRDGREWRAPALVVATGTSCVPSIPQWPGAQRFAGQIVHAAHFGNARAYAGKHVVVVGSGNSSCEIASRLVPHAASVTLSVRRAPHFLPKSLFGVPLAALGTLIRRLPPHASDAVLSWLSRRWVGDLSAYGLPPPAQGVSGLGSVTPTLFMPVIDDLKQRRIKVVGPLLELNEQGAVAHTGIDRTERCTLRMDVIVAGTGYTTGLEALIQYPEALTADGKPTVDDDGQSSVARGLFFIGYRNPLSGQLREIGLQAPGVARAVKGYLDATQLAPCTGSAKVSL</sequence>
<gene>
    <name evidence="2" type="ORF">EDF85_4641</name>
</gene>
<organism evidence="2 3">
    <name type="scientific">Pseudomonas putida</name>
    <name type="common">Arthrobacter siderocapsulatus</name>
    <dbReference type="NCBI Taxonomy" id="303"/>
    <lineage>
        <taxon>Bacteria</taxon>
        <taxon>Pseudomonadati</taxon>
        <taxon>Pseudomonadota</taxon>
        <taxon>Gammaproteobacteria</taxon>
        <taxon>Pseudomonadales</taxon>
        <taxon>Pseudomonadaceae</taxon>
        <taxon>Pseudomonas</taxon>
    </lineage>
</organism>
<dbReference type="GO" id="GO:0005829">
    <property type="term" value="C:cytosol"/>
    <property type="evidence" value="ECO:0007669"/>
    <property type="project" value="TreeGrafter"/>
</dbReference>
<dbReference type="EMBL" id="RJUR01000017">
    <property type="protein sequence ID" value="ROQ45377.1"/>
    <property type="molecule type" value="Genomic_DNA"/>
</dbReference>
<dbReference type="RefSeq" id="WP_123753510.1">
    <property type="nucleotide sequence ID" value="NZ_RJUR01000017.1"/>
</dbReference>
<dbReference type="GO" id="GO:0004497">
    <property type="term" value="F:monooxygenase activity"/>
    <property type="evidence" value="ECO:0007669"/>
    <property type="project" value="TreeGrafter"/>
</dbReference>
<dbReference type="PANTHER" id="PTHR43539">
    <property type="entry name" value="FLAVIN-BINDING MONOOXYGENASE-LIKE PROTEIN (AFU_ORTHOLOGUE AFUA_4G09220)"/>
    <property type="match status" value="1"/>
</dbReference>
<dbReference type="Proteomes" id="UP000269115">
    <property type="component" value="Unassembled WGS sequence"/>
</dbReference>
<dbReference type="AlphaFoldDB" id="A0A9X8EE63"/>
<dbReference type="InterPro" id="IPR050982">
    <property type="entry name" value="Auxin_biosynth/cation_transpt"/>
</dbReference>
<evidence type="ECO:0000313" key="3">
    <source>
        <dbReference type="Proteomes" id="UP000269115"/>
    </source>
</evidence>